<evidence type="ECO:0000313" key="2">
    <source>
        <dbReference type="EMBL" id="GIQ89760.1"/>
    </source>
</evidence>
<accession>A0A9K3GPC5</accession>
<evidence type="ECO:0000256" key="1">
    <source>
        <dbReference type="SAM" id="Phobius"/>
    </source>
</evidence>
<dbReference type="AlphaFoldDB" id="A0A9K3GPC5"/>
<protein>
    <submittedName>
        <fullName evidence="2">Uncharacterized protein</fullName>
    </submittedName>
</protein>
<keyword evidence="1" id="KW-1133">Transmembrane helix</keyword>
<name>A0A9K3GPC5_9EUKA</name>
<keyword evidence="3" id="KW-1185">Reference proteome</keyword>
<comment type="caution">
    <text evidence="2">The sequence shown here is derived from an EMBL/GenBank/DDBJ whole genome shotgun (WGS) entry which is preliminary data.</text>
</comment>
<dbReference type="Proteomes" id="UP000265618">
    <property type="component" value="Unassembled WGS sequence"/>
</dbReference>
<sequence>MLRVGPQLFPTLSGLCLVPTLFVAIFLVPSGDTAARLVTVGTVAHAVFRR</sequence>
<proteinExistence type="predicted"/>
<feature type="transmembrane region" description="Helical" evidence="1">
    <location>
        <begin position="12"/>
        <end position="28"/>
    </location>
</feature>
<keyword evidence="1" id="KW-0812">Transmembrane</keyword>
<evidence type="ECO:0000313" key="3">
    <source>
        <dbReference type="Proteomes" id="UP000265618"/>
    </source>
</evidence>
<dbReference type="EMBL" id="BDIP01005397">
    <property type="protein sequence ID" value="GIQ89760.1"/>
    <property type="molecule type" value="Genomic_DNA"/>
</dbReference>
<feature type="non-terminal residue" evidence="2">
    <location>
        <position position="50"/>
    </location>
</feature>
<keyword evidence="1" id="KW-0472">Membrane</keyword>
<organism evidence="2 3">
    <name type="scientific">Kipferlia bialata</name>
    <dbReference type="NCBI Taxonomy" id="797122"/>
    <lineage>
        <taxon>Eukaryota</taxon>
        <taxon>Metamonada</taxon>
        <taxon>Carpediemonas-like organisms</taxon>
        <taxon>Kipferlia</taxon>
    </lineage>
</organism>
<reference evidence="2 3" key="1">
    <citation type="journal article" date="2018" name="PLoS ONE">
        <title>The draft genome of Kipferlia bialata reveals reductive genome evolution in fornicate parasites.</title>
        <authorList>
            <person name="Tanifuji G."/>
            <person name="Takabayashi S."/>
            <person name="Kume K."/>
            <person name="Takagi M."/>
            <person name="Nakayama T."/>
            <person name="Kamikawa R."/>
            <person name="Inagaki Y."/>
            <person name="Hashimoto T."/>
        </authorList>
    </citation>
    <scope>NUCLEOTIDE SEQUENCE [LARGE SCALE GENOMIC DNA]</scope>
    <source>
        <strain evidence="2">NY0173</strain>
    </source>
</reference>
<gene>
    <name evidence="2" type="ORF">KIPB_012320</name>
</gene>